<dbReference type="AlphaFoldDB" id="A0AA48H444"/>
<protein>
    <submittedName>
        <fullName evidence="2">Flp pilus assembly protein CpaB</fullName>
    </submittedName>
</protein>
<evidence type="ECO:0000313" key="2">
    <source>
        <dbReference type="EMBL" id="BDW86179.1"/>
    </source>
</evidence>
<feature type="domain" description="SAF" evidence="1">
    <location>
        <begin position="45"/>
        <end position="113"/>
    </location>
</feature>
<name>A0AA48H444_9RHOB</name>
<dbReference type="SMART" id="SM00858">
    <property type="entry name" value="SAF"/>
    <property type="match status" value="1"/>
</dbReference>
<dbReference type="CDD" id="cd11614">
    <property type="entry name" value="SAF_CpaB_FlgA_like"/>
    <property type="match status" value="1"/>
</dbReference>
<gene>
    <name evidence="2" type="ORF">MACH21_23560</name>
</gene>
<sequence length="276" mass="29888">MRLVFGLVLLLGLGLAGFAVKVAMDRFGQYQTALAQQRQAIVPTTEVFVVTRQLRYGERLSRTDVASVRWPADHVPFGAFTSMEQIFPAGNPGPRTVLRMMERHEPLLAMKVTAPGEDAGVASRLEEGTQAFTLQIDVVAGVSGFLRPGDRVDVYWTGTGRDGDGVTRLIRSSLEIIALDQTADSDRNNPIIARTITFAARPTDIAALTQAQASGRLTLALVGINDATTSETVEVSRDELLGEREEIAAAPAAPRICTVRNRRGSEVVETRVPCTN</sequence>
<evidence type="ECO:0000259" key="1">
    <source>
        <dbReference type="SMART" id="SM00858"/>
    </source>
</evidence>
<dbReference type="Pfam" id="PF08666">
    <property type="entry name" value="SAF"/>
    <property type="match status" value="1"/>
</dbReference>
<accession>A0AA48H444</accession>
<proteinExistence type="predicted"/>
<reference evidence="2 3" key="1">
    <citation type="submission" date="2023-01" db="EMBL/GenBank/DDBJ databases">
        <title>Complete genome sequence of Roseicyclus marinus strain Dej080120_10.</title>
        <authorList>
            <person name="Ueki S."/>
            <person name="Maruyama F."/>
        </authorList>
    </citation>
    <scope>NUCLEOTIDE SEQUENCE [LARGE SCALE GENOMIC DNA]</scope>
    <source>
        <strain evidence="2 3">Dej080120_10</strain>
    </source>
</reference>
<dbReference type="KEGG" id="rmai:MACH21_23560"/>
<dbReference type="InterPro" id="IPR013974">
    <property type="entry name" value="SAF"/>
</dbReference>
<dbReference type="Proteomes" id="UP001337723">
    <property type="component" value="Chromosome"/>
</dbReference>
<keyword evidence="3" id="KW-1185">Reference proteome</keyword>
<evidence type="ECO:0000313" key="3">
    <source>
        <dbReference type="Proteomes" id="UP001337723"/>
    </source>
</evidence>
<organism evidence="2 3">
    <name type="scientific">Roseicyclus marinus</name>
    <dbReference type="NCBI Taxonomy" id="2161673"/>
    <lineage>
        <taxon>Bacteria</taxon>
        <taxon>Pseudomonadati</taxon>
        <taxon>Pseudomonadota</taxon>
        <taxon>Alphaproteobacteria</taxon>
        <taxon>Rhodobacterales</taxon>
        <taxon>Roseobacteraceae</taxon>
        <taxon>Roseicyclus</taxon>
    </lineage>
</organism>
<dbReference type="EMBL" id="AP027266">
    <property type="protein sequence ID" value="BDW86179.1"/>
    <property type="molecule type" value="Genomic_DNA"/>
</dbReference>
<dbReference type="NCBIfam" id="TIGR03177">
    <property type="entry name" value="pilus_cpaB"/>
    <property type="match status" value="1"/>
</dbReference>
<dbReference type="InterPro" id="IPR017592">
    <property type="entry name" value="Pilus_assmbl_Flp-typ_CpaB"/>
</dbReference>
<dbReference type="InterPro" id="IPR031571">
    <property type="entry name" value="RcpC_dom"/>
</dbReference>
<dbReference type="RefSeq" id="WP_338272094.1">
    <property type="nucleotide sequence ID" value="NZ_AP027266.1"/>
</dbReference>
<dbReference type="Pfam" id="PF16976">
    <property type="entry name" value="RcpC"/>
    <property type="match status" value="1"/>
</dbReference>